<evidence type="ECO:0000313" key="3">
    <source>
        <dbReference type="EMBL" id="WPU66982.1"/>
    </source>
</evidence>
<evidence type="ECO:0000259" key="2">
    <source>
        <dbReference type="Pfam" id="PF18626"/>
    </source>
</evidence>
<dbReference type="Pfam" id="PF18626">
    <property type="entry name" value="Gln_deamidase_2"/>
    <property type="match status" value="1"/>
</dbReference>
<evidence type="ECO:0000313" key="4">
    <source>
        <dbReference type="Proteomes" id="UP001324634"/>
    </source>
</evidence>
<feature type="signal peptide" evidence="1">
    <location>
        <begin position="1"/>
        <end position="19"/>
    </location>
</feature>
<dbReference type="AlphaFoldDB" id="A0AAX4HUP8"/>
<protein>
    <submittedName>
        <fullName evidence="3">Protein-glutamine glutaminase family protein</fullName>
    </submittedName>
</protein>
<gene>
    <name evidence="3" type="ORF">SOO65_09485</name>
</gene>
<proteinExistence type="predicted"/>
<feature type="chain" id="PRO_5043410693" evidence="1">
    <location>
        <begin position="20"/>
        <end position="277"/>
    </location>
</feature>
<evidence type="ECO:0000256" key="1">
    <source>
        <dbReference type="SAM" id="SignalP"/>
    </source>
</evidence>
<dbReference type="KEGG" id="psti:SOO65_09485"/>
<keyword evidence="4" id="KW-1185">Reference proteome</keyword>
<dbReference type="InterPro" id="IPR041325">
    <property type="entry name" value="Gln_deamidase_2"/>
</dbReference>
<sequence length="277" mass="33103">MKTVMPLMFFFLFSFSAFADEFTSRVELIEEGEGNLPHLIKLENGRVVFLDEEERELITDFEDSQRNGDYLEVVVDNTNSFVSAETVENENSVSPEEVKTAPNFSYDPTVLGSYSEANSIFSRMRRNYQNESQCYNRAHIWAYEEYKRSNLNSMKLFLFFTNRYIRNYRYQWWFHVSPMVLVNEGGASVERVLDRRYTTTPRFVNSWTNIFIYSGRKCPVVQKYNDYRNNQEKEDCYLIPVSMYFWQPRDIVSRDNNGYEKKSFIKSEVDWAYWEAF</sequence>
<accession>A0AAX4HUP8</accession>
<dbReference type="EMBL" id="CP139487">
    <property type="protein sequence ID" value="WPU66982.1"/>
    <property type="molecule type" value="Genomic_DNA"/>
</dbReference>
<reference evidence="3 4" key="1">
    <citation type="submission" date="2023-11" db="EMBL/GenBank/DDBJ databases">
        <title>Peredibacter starrii A3.12.</title>
        <authorList>
            <person name="Mitchell R.J."/>
        </authorList>
    </citation>
    <scope>NUCLEOTIDE SEQUENCE [LARGE SCALE GENOMIC DNA]</scope>
    <source>
        <strain evidence="3 4">A3.12</strain>
    </source>
</reference>
<keyword evidence="1" id="KW-0732">Signal</keyword>
<dbReference type="Proteomes" id="UP001324634">
    <property type="component" value="Chromosome"/>
</dbReference>
<feature type="domain" description="Protein glutaminase" evidence="2">
    <location>
        <begin position="122"/>
        <end position="209"/>
    </location>
</feature>
<name>A0AAX4HUP8_9BACT</name>
<dbReference type="Gene3D" id="3.10.620.30">
    <property type="match status" value="1"/>
</dbReference>
<dbReference type="RefSeq" id="WP_321399725.1">
    <property type="nucleotide sequence ID" value="NZ_CP139487.1"/>
</dbReference>
<organism evidence="3 4">
    <name type="scientific">Peredibacter starrii</name>
    <dbReference type="NCBI Taxonomy" id="28202"/>
    <lineage>
        <taxon>Bacteria</taxon>
        <taxon>Pseudomonadati</taxon>
        <taxon>Bdellovibrionota</taxon>
        <taxon>Bacteriovoracia</taxon>
        <taxon>Bacteriovoracales</taxon>
        <taxon>Bacteriovoracaceae</taxon>
        <taxon>Peredibacter</taxon>
    </lineage>
</organism>